<sequence length="26" mass="2823">MTLRLTLVGVVLSSAFALTHRHELAS</sequence>
<name>A0A0E9TJP2_ANGAN</name>
<evidence type="ECO:0000313" key="1">
    <source>
        <dbReference type="EMBL" id="JAH53884.1"/>
    </source>
</evidence>
<reference evidence="1" key="1">
    <citation type="submission" date="2014-11" db="EMBL/GenBank/DDBJ databases">
        <authorList>
            <person name="Amaro Gonzalez C."/>
        </authorList>
    </citation>
    <scope>NUCLEOTIDE SEQUENCE</scope>
</reference>
<proteinExistence type="predicted"/>
<reference evidence="1" key="2">
    <citation type="journal article" date="2015" name="Fish Shellfish Immunol.">
        <title>Early steps in the European eel (Anguilla anguilla)-Vibrio vulnificus interaction in the gills: Role of the RtxA13 toxin.</title>
        <authorList>
            <person name="Callol A."/>
            <person name="Pajuelo D."/>
            <person name="Ebbesson L."/>
            <person name="Teles M."/>
            <person name="MacKenzie S."/>
            <person name="Amaro C."/>
        </authorList>
    </citation>
    <scope>NUCLEOTIDE SEQUENCE</scope>
</reference>
<dbReference type="EMBL" id="GBXM01054693">
    <property type="protein sequence ID" value="JAH53884.1"/>
    <property type="molecule type" value="Transcribed_RNA"/>
</dbReference>
<organism evidence="1">
    <name type="scientific">Anguilla anguilla</name>
    <name type="common">European freshwater eel</name>
    <name type="synonym">Muraena anguilla</name>
    <dbReference type="NCBI Taxonomy" id="7936"/>
    <lineage>
        <taxon>Eukaryota</taxon>
        <taxon>Metazoa</taxon>
        <taxon>Chordata</taxon>
        <taxon>Craniata</taxon>
        <taxon>Vertebrata</taxon>
        <taxon>Euteleostomi</taxon>
        <taxon>Actinopterygii</taxon>
        <taxon>Neopterygii</taxon>
        <taxon>Teleostei</taxon>
        <taxon>Anguilliformes</taxon>
        <taxon>Anguillidae</taxon>
        <taxon>Anguilla</taxon>
    </lineage>
</organism>
<protein>
    <submittedName>
        <fullName evidence="1">Uncharacterized protein</fullName>
    </submittedName>
</protein>
<accession>A0A0E9TJP2</accession>
<dbReference type="AlphaFoldDB" id="A0A0E9TJP2"/>